<dbReference type="Pfam" id="PF09850">
    <property type="entry name" value="DotU"/>
    <property type="match status" value="1"/>
</dbReference>
<dbReference type="Pfam" id="PF00691">
    <property type="entry name" value="OmpA"/>
    <property type="match status" value="1"/>
</dbReference>
<evidence type="ECO:0000313" key="6">
    <source>
        <dbReference type="Proteomes" id="UP000198703"/>
    </source>
</evidence>
<proteinExistence type="predicted"/>
<feature type="domain" description="OmpA-like" evidence="4">
    <location>
        <begin position="340"/>
        <end position="460"/>
    </location>
</feature>
<dbReference type="Proteomes" id="UP000198703">
    <property type="component" value="Unassembled WGS sequence"/>
</dbReference>
<dbReference type="NCBIfam" id="TIGR03349">
    <property type="entry name" value="IV_VI_DotU"/>
    <property type="match status" value="1"/>
</dbReference>
<dbReference type="CDD" id="cd07185">
    <property type="entry name" value="OmpA_C-like"/>
    <property type="match status" value="1"/>
</dbReference>
<keyword evidence="6" id="KW-1185">Reference proteome</keyword>
<dbReference type="STRING" id="89524.SAMN05444370_105192"/>
<gene>
    <name evidence="5" type="ORF">SAMN05444370_105192</name>
</gene>
<reference evidence="5 6" key="1">
    <citation type="submission" date="2016-10" db="EMBL/GenBank/DDBJ databases">
        <authorList>
            <person name="de Groot N.N."/>
        </authorList>
    </citation>
    <scope>NUCLEOTIDE SEQUENCE [LARGE SCALE GENOMIC DNA]</scope>
    <source>
        <strain evidence="5 6">DSM 15345</strain>
    </source>
</reference>
<sequence length="468" mass="49728">MTPADAPKDPRSIPATVVAPNPGGRLAGAPPGVWGGAPAAGAAPAGLGGARRGPVGVEPGEARPGVNPLVDAAADLFDLLVYLRGQATALDVDTLRMKSMALIRQFDLRADAEGVDQGVAQVARYAIAATIDDEIMSKPWGMEAGWQNATLVASLYEEVIGGDRFFELLDEAVAEPRRFGDLVELMHICLSLGFKGRYRRGGAAAEAELEQWRRRAFDAVTLRRDGFTEALSLHWRGVDTERRPLRELAPIWLIASLSAAACAGLFFLAAWLTGGEAARSAQAAVNLPPQLGPGQSVEIVRLAAPAPREEVVLAPPRLDRVRGFLDAEIKEGLVEVFEEAGLVRIRLLGAGMFAGGKAVVLPRYQNVLLRVADALNDEPGDVIIEGHTDSVPIRTAQFPDNVALSLARATAAADFVRPLLSAPDRIEIKALAATKPIADNATREGRARNRRVELVLDRGGAAETAATQ</sequence>
<evidence type="ECO:0000313" key="5">
    <source>
        <dbReference type="EMBL" id="SEA47121.1"/>
    </source>
</evidence>
<evidence type="ECO:0000256" key="3">
    <source>
        <dbReference type="SAM" id="Phobius"/>
    </source>
</evidence>
<dbReference type="Gene3D" id="1.25.40.590">
    <property type="entry name" value="Type IV / VI secretion system, DotU"/>
    <property type="match status" value="1"/>
</dbReference>
<evidence type="ECO:0000256" key="2">
    <source>
        <dbReference type="SAM" id="MobiDB-lite"/>
    </source>
</evidence>
<keyword evidence="3" id="KW-0812">Transmembrane</keyword>
<evidence type="ECO:0000259" key="4">
    <source>
        <dbReference type="PROSITE" id="PS51123"/>
    </source>
</evidence>
<evidence type="ECO:0000256" key="1">
    <source>
        <dbReference type="PROSITE-ProRule" id="PRU00473"/>
    </source>
</evidence>
<dbReference type="InterPro" id="IPR006665">
    <property type="entry name" value="OmpA-like"/>
</dbReference>
<dbReference type="InterPro" id="IPR036737">
    <property type="entry name" value="OmpA-like_sf"/>
</dbReference>
<dbReference type="RefSeq" id="WP_093253221.1">
    <property type="nucleotide sequence ID" value="NZ_FNQM01000005.1"/>
</dbReference>
<feature type="compositionally biased region" description="Basic and acidic residues" evidence="2">
    <location>
        <begin position="1"/>
        <end position="11"/>
    </location>
</feature>
<keyword evidence="3" id="KW-1133">Transmembrane helix</keyword>
<name>A0A1H4BG64_9RHOB</name>
<protein>
    <submittedName>
        <fullName evidence="5">Type VI secretion system protein ImpK</fullName>
    </submittedName>
</protein>
<dbReference type="NCBIfam" id="NF038228">
    <property type="entry name" value="IcmH_DotU_IVB"/>
    <property type="match status" value="1"/>
</dbReference>
<dbReference type="AlphaFoldDB" id="A0A1H4BG64"/>
<dbReference type="OrthoDB" id="345640at2"/>
<organism evidence="5 6">
    <name type="scientific">Rubrimonas cliftonensis</name>
    <dbReference type="NCBI Taxonomy" id="89524"/>
    <lineage>
        <taxon>Bacteria</taxon>
        <taxon>Pseudomonadati</taxon>
        <taxon>Pseudomonadota</taxon>
        <taxon>Alphaproteobacteria</taxon>
        <taxon>Rhodobacterales</taxon>
        <taxon>Paracoccaceae</taxon>
        <taxon>Rubrimonas</taxon>
    </lineage>
</organism>
<feature type="transmembrane region" description="Helical" evidence="3">
    <location>
        <begin position="251"/>
        <end position="272"/>
    </location>
</feature>
<dbReference type="InterPro" id="IPR038522">
    <property type="entry name" value="T4/T6SS_DotU_sf"/>
</dbReference>
<dbReference type="PANTHER" id="PTHR38033:SF1">
    <property type="entry name" value="DOTU FAMILY TYPE IV_VI SECRETION SYSTEM PROTEIN"/>
    <property type="match status" value="1"/>
</dbReference>
<accession>A0A1H4BG64</accession>
<keyword evidence="1 3" id="KW-0472">Membrane</keyword>
<dbReference type="EMBL" id="FNQM01000005">
    <property type="protein sequence ID" value="SEA47121.1"/>
    <property type="molecule type" value="Genomic_DNA"/>
</dbReference>
<dbReference type="InterPro" id="IPR017732">
    <property type="entry name" value="T4/T6SS_DotU"/>
</dbReference>
<dbReference type="SUPFAM" id="SSF103088">
    <property type="entry name" value="OmpA-like"/>
    <property type="match status" value="1"/>
</dbReference>
<dbReference type="GO" id="GO:0016020">
    <property type="term" value="C:membrane"/>
    <property type="evidence" value="ECO:0007669"/>
    <property type="project" value="UniProtKB-UniRule"/>
</dbReference>
<dbReference type="PANTHER" id="PTHR38033">
    <property type="entry name" value="MEMBRANE PROTEIN-RELATED"/>
    <property type="match status" value="1"/>
</dbReference>
<dbReference type="Gene3D" id="3.30.1330.60">
    <property type="entry name" value="OmpA-like domain"/>
    <property type="match status" value="1"/>
</dbReference>
<feature type="region of interest" description="Disordered" evidence="2">
    <location>
        <begin position="1"/>
        <end position="32"/>
    </location>
</feature>
<dbReference type="PROSITE" id="PS51123">
    <property type="entry name" value="OMPA_2"/>
    <property type="match status" value="1"/>
</dbReference>